<comment type="similarity">
    <text evidence="1">Belongs to the DprA/Smf family.</text>
</comment>
<organism evidence="3 4">
    <name type="scientific">Halobacillus naozhouensis</name>
    <dbReference type="NCBI Taxonomy" id="554880"/>
    <lineage>
        <taxon>Bacteria</taxon>
        <taxon>Bacillati</taxon>
        <taxon>Bacillota</taxon>
        <taxon>Bacilli</taxon>
        <taxon>Bacillales</taxon>
        <taxon>Bacillaceae</taxon>
        <taxon>Halobacillus</taxon>
    </lineage>
</organism>
<sequence>MNTFRQHLIRLHDCPYVTRKLLRTWLKEDPSLSDLLIISPKEIASILQITQEKARSIYIYLHDSTIMKKLDINEHKYKCVTYFDEEYPALLKIIPDPPLVLYTLGDIELLQHPLTLSVVGTRTPSKYAFPAMKQILLPLIQSNFCLVSGMAVGVDQHAHQLAVQHKGTTIAVMGSGFEQLYPRNNLPLFTHLCEHHLVISEYPPDRPPRKFHFPERNRIISGLSEATLVIEARLKSGSLITVDQALEQGREVLSLPGSIGSSTSEGCHAIIQEGARLVQSHQDVLSAYREKIN</sequence>
<proteinExistence type="inferred from homology"/>
<evidence type="ECO:0000313" key="4">
    <source>
        <dbReference type="Proteomes" id="UP001221597"/>
    </source>
</evidence>
<evidence type="ECO:0000256" key="1">
    <source>
        <dbReference type="ARBA" id="ARBA00006525"/>
    </source>
</evidence>
<protein>
    <submittedName>
        <fullName evidence="3">DNA-processing protein DprA</fullName>
    </submittedName>
</protein>
<dbReference type="Proteomes" id="UP001221597">
    <property type="component" value="Chromosome"/>
</dbReference>
<dbReference type="InterPro" id="IPR003488">
    <property type="entry name" value="DprA"/>
</dbReference>
<dbReference type="NCBIfam" id="TIGR00732">
    <property type="entry name" value="dprA"/>
    <property type="match status" value="1"/>
</dbReference>
<evidence type="ECO:0000259" key="2">
    <source>
        <dbReference type="Pfam" id="PF02481"/>
    </source>
</evidence>
<feature type="domain" description="Smf/DprA SLOG" evidence="2">
    <location>
        <begin position="79"/>
        <end position="288"/>
    </location>
</feature>
<name>A0ABY8J3R3_9BACI</name>
<dbReference type="SUPFAM" id="SSF102405">
    <property type="entry name" value="MCP/YpsA-like"/>
    <property type="match status" value="1"/>
</dbReference>
<dbReference type="Pfam" id="PF02481">
    <property type="entry name" value="DNA_processg_A"/>
    <property type="match status" value="1"/>
</dbReference>
<keyword evidence="4" id="KW-1185">Reference proteome</keyword>
<gene>
    <name evidence="3" type="primary">dprA</name>
    <name evidence="3" type="ORF">P9989_10345</name>
</gene>
<dbReference type="InterPro" id="IPR057666">
    <property type="entry name" value="DrpA_SLOG"/>
</dbReference>
<reference evidence="3 4" key="1">
    <citation type="submission" date="2023-04" db="EMBL/GenBank/DDBJ databases">
        <title>Genome sequence of Halobacillus naozhouensis KACC 21980.</title>
        <authorList>
            <person name="Kim S."/>
            <person name="Heo J."/>
            <person name="Kwon S.-W."/>
        </authorList>
    </citation>
    <scope>NUCLEOTIDE SEQUENCE [LARGE SCALE GENOMIC DNA]</scope>
    <source>
        <strain evidence="3 4">KCTC 13234</strain>
    </source>
</reference>
<dbReference type="PANTHER" id="PTHR43022:SF1">
    <property type="entry name" value="PROTEIN SMF"/>
    <property type="match status" value="1"/>
</dbReference>
<dbReference type="RefSeq" id="WP_283078671.1">
    <property type="nucleotide sequence ID" value="NZ_CP121671.1"/>
</dbReference>
<evidence type="ECO:0000313" key="3">
    <source>
        <dbReference type="EMBL" id="WFT76726.1"/>
    </source>
</evidence>
<dbReference type="EMBL" id="CP121671">
    <property type="protein sequence ID" value="WFT76726.1"/>
    <property type="molecule type" value="Genomic_DNA"/>
</dbReference>
<dbReference type="Gene3D" id="3.40.50.450">
    <property type="match status" value="1"/>
</dbReference>
<dbReference type="PANTHER" id="PTHR43022">
    <property type="entry name" value="PROTEIN SMF"/>
    <property type="match status" value="1"/>
</dbReference>
<accession>A0ABY8J3R3</accession>